<dbReference type="EMBL" id="VDMD01000068">
    <property type="protein sequence ID" value="TRM56492.1"/>
    <property type="molecule type" value="Genomic_DNA"/>
</dbReference>
<evidence type="ECO:0000313" key="2">
    <source>
        <dbReference type="EMBL" id="TRM56492.1"/>
    </source>
</evidence>
<protein>
    <recommendedName>
        <fullName evidence="1">F-box domain-containing protein</fullName>
    </recommendedName>
</protein>
<evidence type="ECO:0000259" key="1">
    <source>
        <dbReference type="PROSITE" id="PS50181"/>
    </source>
</evidence>
<dbReference type="SUPFAM" id="SSF81383">
    <property type="entry name" value="F-box domain"/>
    <property type="match status" value="1"/>
</dbReference>
<feature type="domain" description="F-box" evidence="1">
    <location>
        <begin position="7"/>
        <end position="53"/>
    </location>
</feature>
<sequence length="524" mass="58881">MSGERESCQLLDLPSELLARIAGSLHPYDIRAVSETCRPMHVITKLKEVWLSAARRICYESNVFEPTFELPAMDVCQLDRIATAPRRFMRLLADGRPYDLLSSVTARAVSLKAPHGVPCLAPDDGFRRVWLVPGGRFMVAQSKRHIHIWDLGSWLYSVPEKIPSRRRQLYWANTRELLGIPASEDDDRVWLNDCHQSEDAMSLLFTMQQQCDAEGEGGHKYWKLFVLRARFTEAPGSDDNGASAWNVDVRVLSCLQIPRDALTSSFTVRKVDDAITVVSTKSEIFIWRYNHASVAYWPSYAVGELSELTRIQAVHVTPDYVVCAHDSAILTYRIPEFRPADSMESWRRSLLEPCQVSRLARDLAIWTSPRPWHLAQAAQTISKTLEQFSLSEGITRYNVVQNAETEPEVRYVERGYVGTKLGFEDDPAFEDLCNMGAYLPGLDPCDGNGAVCLYQNAPHQVMALAYGGGRQLACAAIPMHAVHTSYRASLRTWSMCPSSGRLCYASAQGPRKVMILDFLPSSNA</sequence>
<dbReference type="PROSITE" id="PS50181">
    <property type="entry name" value="FBOX"/>
    <property type="match status" value="1"/>
</dbReference>
<evidence type="ECO:0000313" key="3">
    <source>
        <dbReference type="Proteomes" id="UP000320762"/>
    </source>
</evidence>
<comment type="caution">
    <text evidence="2">The sequence shown here is derived from an EMBL/GenBank/DDBJ whole genome shotgun (WGS) entry which is preliminary data.</text>
</comment>
<proteinExistence type="predicted"/>
<dbReference type="Proteomes" id="UP000320762">
    <property type="component" value="Unassembled WGS sequence"/>
</dbReference>
<dbReference type="OrthoDB" id="2920273at2759"/>
<name>A0A550BVB8_9AGAR</name>
<reference evidence="2 3" key="1">
    <citation type="journal article" date="2019" name="New Phytol.">
        <title>Comparative genomics reveals unique wood-decay strategies and fruiting body development in the Schizophyllaceae.</title>
        <authorList>
            <person name="Almasi E."/>
            <person name="Sahu N."/>
            <person name="Krizsan K."/>
            <person name="Balint B."/>
            <person name="Kovacs G.M."/>
            <person name="Kiss B."/>
            <person name="Cseklye J."/>
            <person name="Drula E."/>
            <person name="Henrissat B."/>
            <person name="Nagy I."/>
            <person name="Chovatia M."/>
            <person name="Adam C."/>
            <person name="LaButti K."/>
            <person name="Lipzen A."/>
            <person name="Riley R."/>
            <person name="Grigoriev I.V."/>
            <person name="Nagy L.G."/>
        </authorList>
    </citation>
    <scope>NUCLEOTIDE SEQUENCE [LARGE SCALE GENOMIC DNA]</scope>
    <source>
        <strain evidence="2 3">NL-1724</strain>
    </source>
</reference>
<dbReference type="InterPro" id="IPR001810">
    <property type="entry name" value="F-box_dom"/>
</dbReference>
<accession>A0A550BVB8</accession>
<organism evidence="2 3">
    <name type="scientific">Schizophyllum amplum</name>
    <dbReference type="NCBI Taxonomy" id="97359"/>
    <lineage>
        <taxon>Eukaryota</taxon>
        <taxon>Fungi</taxon>
        <taxon>Dikarya</taxon>
        <taxon>Basidiomycota</taxon>
        <taxon>Agaricomycotina</taxon>
        <taxon>Agaricomycetes</taxon>
        <taxon>Agaricomycetidae</taxon>
        <taxon>Agaricales</taxon>
        <taxon>Schizophyllaceae</taxon>
        <taxon>Schizophyllum</taxon>
    </lineage>
</organism>
<gene>
    <name evidence="2" type="ORF">BD626DRAFT_519357</name>
</gene>
<keyword evidence="3" id="KW-1185">Reference proteome</keyword>
<dbReference type="InterPro" id="IPR036047">
    <property type="entry name" value="F-box-like_dom_sf"/>
</dbReference>
<dbReference type="AlphaFoldDB" id="A0A550BVB8"/>